<name>A0A6A7BP01_9PLEO</name>
<reference evidence="3" key="1">
    <citation type="submission" date="2020-01" db="EMBL/GenBank/DDBJ databases">
        <authorList>
            <consortium name="DOE Joint Genome Institute"/>
            <person name="Haridas S."/>
            <person name="Albert R."/>
            <person name="Binder M."/>
            <person name="Bloem J."/>
            <person name="Labutti K."/>
            <person name="Salamov A."/>
            <person name="Andreopoulos B."/>
            <person name="Baker S.E."/>
            <person name="Barry K."/>
            <person name="Bills G."/>
            <person name="Bluhm B.H."/>
            <person name="Cannon C."/>
            <person name="Castanera R."/>
            <person name="Culley D.E."/>
            <person name="Daum C."/>
            <person name="Ezra D."/>
            <person name="Gonzalez J.B."/>
            <person name="Henrissat B."/>
            <person name="Kuo A."/>
            <person name="Liang C."/>
            <person name="Lipzen A."/>
            <person name="Lutzoni F."/>
            <person name="Magnuson J."/>
            <person name="Mondo S."/>
            <person name="Nolan M."/>
            <person name="Ohm R."/>
            <person name="Pangilinan J."/>
            <person name="Park H.-J."/>
            <person name="Ramirez L."/>
            <person name="Alfaro M."/>
            <person name="Sun H."/>
            <person name="Tritt A."/>
            <person name="Yoshinaga Y."/>
            <person name="Zwiers L.-H."/>
            <person name="Turgeon B.G."/>
            <person name="Goodwin S.B."/>
            <person name="Spatafora J.W."/>
            <person name="Crous P.W."/>
            <person name="Grigoriev I.V."/>
        </authorList>
    </citation>
    <scope>NUCLEOTIDE SEQUENCE</scope>
    <source>
        <strain evidence="3">IPT5</strain>
    </source>
</reference>
<evidence type="ECO:0000313" key="4">
    <source>
        <dbReference type="Proteomes" id="UP000799423"/>
    </source>
</evidence>
<feature type="transmembrane region" description="Helical" evidence="1">
    <location>
        <begin position="153"/>
        <end position="176"/>
    </location>
</feature>
<accession>A0A6A7BP01</accession>
<organism evidence="3 4">
    <name type="scientific">Plenodomus tracheiphilus IPT5</name>
    <dbReference type="NCBI Taxonomy" id="1408161"/>
    <lineage>
        <taxon>Eukaryota</taxon>
        <taxon>Fungi</taxon>
        <taxon>Dikarya</taxon>
        <taxon>Ascomycota</taxon>
        <taxon>Pezizomycotina</taxon>
        <taxon>Dothideomycetes</taxon>
        <taxon>Pleosporomycetidae</taxon>
        <taxon>Pleosporales</taxon>
        <taxon>Pleosporineae</taxon>
        <taxon>Leptosphaeriaceae</taxon>
        <taxon>Plenodomus</taxon>
    </lineage>
</organism>
<keyword evidence="4" id="KW-1185">Reference proteome</keyword>
<feature type="chain" id="PRO_5025474007" evidence="2">
    <location>
        <begin position="19"/>
        <end position="177"/>
    </location>
</feature>
<keyword evidence="1" id="KW-0472">Membrane</keyword>
<evidence type="ECO:0000313" key="3">
    <source>
        <dbReference type="EMBL" id="KAF2856922.1"/>
    </source>
</evidence>
<feature type="signal peptide" evidence="2">
    <location>
        <begin position="1"/>
        <end position="18"/>
    </location>
</feature>
<gene>
    <name evidence="3" type="ORF">T440DRAFT_512910</name>
</gene>
<dbReference type="Proteomes" id="UP000799423">
    <property type="component" value="Unassembled WGS sequence"/>
</dbReference>
<keyword evidence="1" id="KW-0812">Transmembrane</keyword>
<dbReference type="OrthoDB" id="3792495at2759"/>
<keyword evidence="1" id="KW-1133">Transmembrane helix</keyword>
<evidence type="ECO:0000256" key="2">
    <source>
        <dbReference type="SAM" id="SignalP"/>
    </source>
</evidence>
<dbReference type="AlphaFoldDB" id="A0A6A7BP01"/>
<keyword evidence="2" id="KW-0732">Signal</keyword>
<sequence>MHFTTLLFPLALALSVSADPVGTPSIPAGYTPARQFQRSVTLERRDDPEVNPELLCGANYKDCGDGWCCSASQECVGKIEGVPVCKDPTVTFGLLGGTEPAMPYDDLDAKISSLSQVLATLTGAPEAGGAANTAASTATGAAAANAVNAVNGFGSMATLVAGLWGVAALGGAGLFLL</sequence>
<protein>
    <submittedName>
        <fullName evidence="3">Uncharacterized protein</fullName>
    </submittedName>
</protein>
<evidence type="ECO:0000256" key="1">
    <source>
        <dbReference type="SAM" id="Phobius"/>
    </source>
</evidence>
<proteinExistence type="predicted"/>
<dbReference type="EMBL" id="MU006288">
    <property type="protein sequence ID" value="KAF2856922.1"/>
    <property type="molecule type" value="Genomic_DNA"/>
</dbReference>